<dbReference type="Pfam" id="PF00296">
    <property type="entry name" value="Bac_luciferase"/>
    <property type="match status" value="1"/>
</dbReference>
<dbReference type="PANTHER" id="PTHR30137:SF19">
    <property type="entry name" value="LUCIFERASE-LIKE MONOOXYGENASE"/>
    <property type="match status" value="1"/>
</dbReference>
<evidence type="ECO:0000256" key="1">
    <source>
        <dbReference type="ARBA" id="ARBA00007789"/>
    </source>
</evidence>
<sequence>MKISILDQSPLVYGKSPQQALQASVELAKWGEQLGYTRYWIAEHHDFPGLTCPAPEVMLAYVGANTSTIRIGAGAILLPHYKPYKVAESFNLLATLFPGRIDLGIGRAPGGSAEVTEALSGQFLQQVWRMPESFEELLHFLHNDFPDDHLYANVTASPSPAFPPTTWLLGTSGKSAKLAADKGVAYAFGHFMSEKPGPEIVKSYIDHFQPNRIDAPETIVAVSVICAETTERAEELAMSGLLWNLQLSKGNGRKGVPTLEEAKQYKYTEEEIKKMEHMKNKMVVGNPGEVVGRLKSLQKVYQTDEIMIVSITHSYQERLRSYELISEELKKTYEK</sequence>
<dbReference type="InterPro" id="IPR019949">
    <property type="entry name" value="CmoO-like"/>
</dbReference>
<dbReference type="PANTHER" id="PTHR30137">
    <property type="entry name" value="LUCIFERASE-LIKE MONOOXYGENASE"/>
    <property type="match status" value="1"/>
</dbReference>
<dbReference type="SUPFAM" id="SSF51679">
    <property type="entry name" value="Bacterial luciferase-like"/>
    <property type="match status" value="1"/>
</dbReference>
<dbReference type="Gene3D" id="3.20.20.30">
    <property type="entry name" value="Luciferase-like domain"/>
    <property type="match status" value="1"/>
</dbReference>
<dbReference type="InterPro" id="IPR036661">
    <property type="entry name" value="Luciferase-like_sf"/>
</dbReference>
<feature type="domain" description="Luciferase-like" evidence="2">
    <location>
        <begin position="14"/>
        <end position="299"/>
    </location>
</feature>
<keyword evidence="3" id="KW-0560">Oxidoreductase</keyword>
<comment type="similarity">
    <text evidence="1">To bacterial alkanal monooxygenase alpha and beta chains.</text>
</comment>
<organism evidence="3 4">
    <name type="scientific">Robertmurraya beringensis</name>
    <dbReference type="NCBI Taxonomy" id="641660"/>
    <lineage>
        <taxon>Bacteria</taxon>
        <taxon>Bacillati</taxon>
        <taxon>Bacillota</taxon>
        <taxon>Bacilli</taxon>
        <taxon>Bacillales</taxon>
        <taxon>Bacillaceae</taxon>
        <taxon>Robertmurraya</taxon>
    </lineage>
</organism>
<gene>
    <name evidence="3" type="ORF">ACFFHF_14645</name>
</gene>
<reference evidence="3 4" key="1">
    <citation type="submission" date="2024-09" db="EMBL/GenBank/DDBJ databases">
        <authorList>
            <person name="Sun Q."/>
            <person name="Mori K."/>
        </authorList>
    </citation>
    <scope>NUCLEOTIDE SEQUENCE [LARGE SCALE GENOMIC DNA]</scope>
    <source>
        <strain evidence="3 4">CGMCC 1.9126</strain>
    </source>
</reference>
<accession>A0ABV6KT20</accession>
<dbReference type="Proteomes" id="UP001589738">
    <property type="component" value="Unassembled WGS sequence"/>
</dbReference>
<dbReference type="NCBIfam" id="TIGR03558">
    <property type="entry name" value="oxido_grp_1"/>
    <property type="match status" value="1"/>
</dbReference>
<dbReference type="EC" id="1.-.-.-" evidence="3"/>
<dbReference type="RefSeq" id="WP_160549014.1">
    <property type="nucleotide sequence ID" value="NZ_JBHLUU010000104.1"/>
</dbReference>
<protein>
    <submittedName>
        <fullName evidence="3">LLM class flavin-dependent oxidoreductase</fullName>
        <ecNumber evidence="3">1.-.-.-</ecNumber>
    </submittedName>
</protein>
<dbReference type="InterPro" id="IPR011251">
    <property type="entry name" value="Luciferase-like_dom"/>
</dbReference>
<evidence type="ECO:0000313" key="3">
    <source>
        <dbReference type="EMBL" id="MFC0476448.1"/>
    </source>
</evidence>
<comment type="caution">
    <text evidence="3">The sequence shown here is derived from an EMBL/GenBank/DDBJ whole genome shotgun (WGS) entry which is preliminary data.</text>
</comment>
<dbReference type="EMBL" id="JBHLUU010000104">
    <property type="protein sequence ID" value="MFC0476448.1"/>
    <property type="molecule type" value="Genomic_DNA"/>
</dbReference>
<dbReference type="InterPro" id="IPR050766">
    <property type="entry name" value="Bact_Lucif_Oxidored"/>
</dbReference>
<name>A0ABV6KT20_9BACI</name>
<evidence type="ECO:0000259" key="2">
    <source>
        <dbReference type="Pfam" id="PF00296"/>
    </source>
</evidence>
<keyword evidence="4" id="KW-1185">Reference proteome</keyword>
<proteinExistence type="predicted"/>
<dbReference type="GO" id="GO:0016491">
    <property type="term" value="F:oxidoreductase activity"/>
    <property type="evidence" value="ECO:0007669"/>
    <property type="project" value="UniProtKB-KW"/>
</dbReference>
<evidence type="ECO:0000313" key="4">
    <source>
        <dbReference type="Proteomes" id="UP001589738"/>
    </source>
</evidence>